<accession>A0ABP6LP07</accession>
<dbReference type="SMART" id="SM00855">
    <property type="entry name" value="PGAM"/>
    <property type="match status" value="1"/>
</dbReference>
<proteinExistence type="predicted"/>
<evidence type="ECO:0000313" key="3">
    <source>
        <dbReference type="Proteomes" id="UP001501035"/>
    </source>
</evidence>
<evidence type="ECO:0000256" key="1">
    <source>
        <dbReference type="ARBA" id="ARBA00022801"/>
    </source>
</evidence>
<keyword evidence="1" id="KW-0378">Hydrolase</keyword>
<dbReference type="InterPro" id="IPR013078">
    <property type="entry name" value="His_Pase_superF_clade-1"/>
</dbReference>
<gene>
    <name evidence="2" type="ORF">GCM10010528_29920</name>
</gene>
<dbReference type="Proteomes" id="UP001501035">
    <property type="component" value="Unassembled WGS sequence"/>
</dbReference>
<dbReference type="SUPFAM" id="SSF53254">
    <property type="entry name" value="Phosphoglycerate mutase-like"/>
    <property type="match status" value="1"/>
</dbReference>
<organism evidence="2 3">
    <name type="scientific">Gordonia defluvii</name>
    <dbReference type="NCBI Taxonomy" id="283718"/>
    <lineage>
        <taxon>Bacteria</taxon>
        <taxon>Bacillati</taxon>
        <taxon>Actinomycetota</taxon>
        <taxon>Actinomycetes</taxon>
        <taxon>Mycobacteriales</taxon>
        <taxon>Gordoniaceae</taxon>
        <taxon>Gordonia</taxon>
    </lineage>
</organism>
<keyword evidence="3" id="KW-1185">Reference proteome</keyword>
<comment type="caution">
    <text evidence="2">The sequence shown here is derived from an EMBL/GenBank/DDBJ whole genome shotgun (WGS) entry which is preliminary data.</text>
</comment>
<dbReference type="InterPro" id="IPR051021">
    <property type="entry name" value="Mito_Ser/Thr_phosphatase"/>
</dbReference>
<dbReference type="CDD" id="cd07067">
    <property type="entry name" value="HP_PGM_like"/>
    <property type="match status" value="1"/>
</dbReference>
<dbReference type="PANTHER" id="PTHR20935">
    <property type="entry name" value="PHOSPHOGLYCERATE MUTASE-RELATED"/>
    <property type="match status" value="1"/>
</dbReference>
<reference evidence="3" key="1">
    <citation type="journal article" date="2019" name="Int. J. Syst. Evol. Microbiol.">
        <title>The Global Catalogue of Microorganisms (GCM) 10K type strain sequencing project: providing services to taxonomists for standard genome sequencing and annotation.</title>
        <authorList>
            <consortium name="The Broad Institute Genomics Platform"/>
            <consortium name="The Broad Institute Genome Sequencing Center for Infectious Disease"/>
            <person name="Wu L."/>
            <person name="Ma J."/>
        </authorList>
    </citation>
    <scope>NUCLEOTIDE SEQUENCE [LARGE SCALE GENOMIC DNA]</scope>
    <source>
        <strain evidence="3">JCM 14234</strain>
    </source>
</reference>
<evidence type="ECO:0000313" key="2">
    <source>
        <dbReference type="EMBL" id="GAA3048809.1"/>
    </source>
</evidence>
<dbReference type="InterPro" id="IPR029033">
    <property type="entry name" value="His_PPase_superfam"/>
</dbReference>
<protein>
    <submittedName>
        <fullName evidence="2">Histidine phosphatase family protein</fullName>
    </submittedName>
</protein>
<dbReference type="PANTHER" id="PTHR20935:SF1">
    <property type="entry name" value="SLL1549 PROTEIN"/>
    <property type="match status" value="1"/>
</dbReference>
<dbReference type="Pfam" id="PF00300">
    <property type="entry name" value="His_Phos_1"/>
    <property type="match status" value="1"/>
</dbReference>
<dbReference type="Gene3D" id="3.40.50.1240">
    <property type="entry name" value="Phosphoglycerate mutase-like"/>
    <property type="match status" value="1"/>
</dbReference>
<sequence length="160" mass="17216">MSRTLVLLRHGKSAYPAGVPDHARPLAPRGERQAALAGEWLRDEGLRFDAVLCSTARRTRETLERTGVSAPTQYLDDLYGGSPSQILETIRIYAPDSARILLVVGHVPGMPDTALALDPSGDVPRFPTSAYAVVTIGVPWPQIGLTPDAAARLVGVRIPR</sequence>
<dbReference type="EMBL" id="BAAAVS010000060">
    <property type="protein sequence ID" value="GAA3048809.1"/>
    <property type="molecule type" value="Genomic_DNA"/>
</dbReference>
<dbReference type="RefSeq" id="WP_290706068.1">
    <property type="nucleotide sequence ID" value="NZ_BAAAVS010000060.1"/>
</dbReference>
<name>A0ABP6LP07_9ACTN</name>